<dbReference type="PROSITE" id="PS51257">
    <property type="entry name" value="PROKAR_LIPOPROTEIN"/>
    <property type="match status" value="1"/>
</dbReference>
<evidence type="ECO:0000313" key="1">
    <source>
        <dbReference type="EnsemblMetazoa" id="GBRI036714-PA"/>
    </source>
</evidence>
<proteinExistence type="predicted"/>
<dbReference type="EnsemblMetazoa" id="GBRI036714-RA">
    <property type="protein sequence ID" value="GBRI036714-PA"/>
    <property type="gene ID" value="GBRI036714"/>
</dbReference>
<name>A0A1A9WXX2_9MUSC</name>
<dbReference type="AlphaFoldDB" id="A0A1A9WXX2"/>
<dbReference type="VEuPathDB" id="VectorBase:GBRI036714"/>
<protein>
    <submittedName>
        <fullName evidence="1">Uncharacterized protein</fullName>
    </submittedName>
</protein>
<accession>A0A1A9WXX2</accession>
<keyword evidence="2" id="KW-1185">Reference proteome</keyword>
<evidence type="ECO:0000313" key="2">
    <source>
        <dbReference type="Proteomes" id="UP000091820"/>
    </source>
</evidence>
<organism evidence="1 2">
    <name type="scientific">Glossina brevipalpis</name>
    <dbReference type="NCBI Taxonomy" id="37001"/>
    <lineage>
        <taxon>Eukaryota</taxon>
        <taxon>Metazoa</taxon>
        <taxon>Ecdysozoa</taxon>
        <taxon>Arthropoda</taxon>
        <taxon>Hexapoda</taxon>
        <taxon>Insecta</taxon>
        <taxon>Pterygota</taxon>
        <taxon>Neoptera</taxon>
        <taxon>Endopterygota</taxon>
        <taxon>Diptera</taxon>
        <taxon>Brachycera</taxon>
        <taxon>Muscomorpha</taxon>
        <taxon>Hippoboscoidea</taxon>
        <taxon>Glossinidae</taxon>
        <taxon>Glossina</taxon>
    </lineage>
</organism>
<reference evidence="1" key="2">
    <citation type="submission" date="2020-05" db="UniProtKB">
        <authorList>
            <consortium name="EnsemblMetazoa"/>
        </authorList>
    </citation>
    <scope>IDENTIFICATION</scope>
    <source>
        <strain evidence="1">IAEA</strain>
    </source>
</reference>
<reference evidence="2" key="1">
    <citation type="submission" date="2014-03" db="EMBL/GenBank/DDBJ databases">
        <authorList>
            <person name="Aksoy S."/>
            <person name="Warren W."/>
            <person name="Wilson R.K."/>
        </authorList>
    </citation>
    <scope>NUCLEOTIDE SEQUENCE [LARGE SCALE GENOMIC DNA]</scope>
    <source>
        <strain evidence="2">IAEA</strain>
    </source>
</reference>
<dbReference type="Proteomes" id="UP000091820">
    <property type="component" value="Unassembled WGS sequence"/>
</dbReference>
<sequence>MKKQLNVQLLLIAFALGIGCVIDNVTLATVVNYPQSKSSMELNMAIRPGSARASQIKSCSMDGETLITCCHDIGNEEEVKPNSDNKLVTSNLHKAKQDNCCC</sequence>